<dbReference type="PANTHER" id="PTHR45792:SF8">
    <property type="entry name" value="DIACYLGLYCEROL LIPASE-ALPHA"/>
    <property type="match status" value="1"/>
</dbReference>
<evidence type="ECO:0000256" key="12">
    <source>
        <dbReference type="ARBA" id="ARBA00023136"/>
    </source>
</evidence>
<feature type="compositionally biased region" description="Low complexity" evidence="15">
    <location>
        <begin position="520"/>
        <end position="536"/>
    </location>
</feature>
<evidence type="ECO:0000256" key="13">
    <source>
        <dbReference type="ARBA" id="ARBA00024531"/>
    </source>
</evidence>
<evidence type="ECO:0000256" key="11">
    <source>
        <dbReference type="ARBA" id="ARBA00023098"/>
    </source>
</evidence>
<evidence type="ECO:0000259" key="16">
    <source>
        <dbReference type="Pfam" id="PF01764"/>
    </source>
</evidence>
<keyword evidence="5" id="KW-0812">Transmembrane</keyword>
<dbReference type="GO" id="GO:0005886">
    <property type="term" value="C:plasma membrane"/>
    <property type="evidence" value="ECO:0007669"/>
    <property type="project" value="UniProtKB-SubCell"/>
</dbReference>
<comment type="subcellular location">
    <subcellularLocation>
        <location evidence="2">Cell membrane</location>
        <topology evidence="2">Multi-pass membrane protein</topology>
    </subcellularLocation>
</comment>
<keyword evidence="18" id="KW-1185">Reference proteome</keyword>
<dbReference type="GO" id="GO:0019369">
    <property type="term" value="P:arachidonate metabolic process"/>
    <property type="evidence" value="ECO:0007669"/>
    <property type="project" value="TreeGrafter"/>
</dbReference>
<feature type="region of interest" description="Disordered" evidence="15">
    <location>
        <begin position="1"/>
        <end position="76"/>
    </location>
</feature>
<feature type="compositionally biased region" description="Polar residues" evidence="15">
    <location>
        <begin position="1"/>
        <end position="10"/>
    </location>
</feature>
<sequence>MEDNNAVESSSEPKYKDLTSESVDVGPLGDPNSPMSPNRPRYREVIPVEPGLVSPPQTTDAQLSKKPSKEIERPNKPGLWSKMKSMVMTDTTERYFVDIYDLLKELMKDLPFAPIDITLAFLVLNAHEKPIRVTTGNLLEDPRLLDHANHAMRYACATYGWKLAYGYQFKQATSGLVQGFRMEDKLNRKILMDTTGVKEEDIIMEKWTTTVCTDFFIPGHVMVVDHKRSAIVIAFRGTFHFRDALTDLVARYEKYKEGTVHAGMLAAANAVFQNMKETLIQLFEKHPLYKVIVTGHSLGAGVASLFTIIFKEVFSTPVHCFAFATPCVLSLDLAKSCKTFISTFIVKDDLVPRLSFGSVEDLKAKLQHLLSQDNGKLQRLFQLVSVGNTLGTSLTSKLSNMLSVSAVPDLDFTSEMKDRLYPPGTVYHIISSVDVADAKREGAPIQNVEPIRGSVIGGPMVSTEIDLERDESVKNVDTQAVDTTVTEGDLNKIVEDVKNVDIDDPKAEEETKPVTGVDKPPTTTSQSTPTTTSQSNSPPPATKPTEKKSGWSFFGKSSPKPARPPPPPKPFDVLERSDPSLFYNIIISKTMLTDHFPDVYESALIKIQERLLEKQGKKMDTKTTKEVAQEATVDVPKEVINELLTNQ</sequence>
<dbReference type="GO" id="GO:0046340">
    <property type="term" value="P:diacylglycerol catabolic process"/>
    <property type="evidence" value="ECO:0007669"/>
    <property type="project" value="TreeGrafter"/>
</dbReference>
<feature type="compositionally biased region" description="Basic and acidic residues" evidence="15">
    <location>
        <begin position="501"/>
        <end position="512"/>
    </location>
</feature>
<evidence type="ECO:0000256" key="10">
    <source>
        <dbReference type="ARBA" id="ARBA00022989"/>
    </source>
</evidence>
<dbReference type="InterPro" id="IPR029058">
    <property type="entry name" value="AB_hydrolase_fold"/>
</dbReference>
<dbReference type="GO" id="GO:0016298">
    <property type="term" value="F:lipase activity"/>
    <property type="evidence" value="ECO:0007669"/>
    <property type="project" value="TreeGrafter"/>
</dbReference>
<gene>
    <name evidence="17" type="ORF">PROFUN_00106</name>
</gene>
<organism evidence="17 18">
    <name type="scientific">Planoprotostelium fungivorum</name>
    <dbReference type="NCBI Taxonomy" id="1890364"/>
    <lineage>
        <taxon>Eukaryota</taxon>
        <taxon>Amoebozoa</taxon>
        <taxon>Evosea</taxon>
        <taxon>Variosea</taxon>
        <taxon>Cavosteliida</taxon>
        <taxon>Cavosteliaceae</taxon>
        <taxon>Planoprotostelium</taxon>
    </lineage>
</organism>
<dbReference type="EMBL" id="MDYQ01000001">
    <property type="protein sequence ID" value="PRP89764.1"/>
    <property type="molecule type" value="Genomic_DNA"/>
</dbReference>
<keyword evidence="10" id="KW-1133">Transmembrane helix</keyword>
<dbReference type="InterPro" id="IPR052214">
    <property type="entry name" value="DAG_Lipase-Related"/>
</dbReference>
<evidence type="ECO:0000256" key="3">
    <source>
        <dbReference type="ARBA" id="ARBA00022475"/>
    </source>
</evidence>
<keyword evidence="8" id="KW-0106">Calcium</keyword>
<name>A0A2P6P0N9_9EUKA</name>
<evidence type="ECO:0000313" key="17">
    <source>
        <dbReference type="EMBL" id="PRP89764.1"/>
    </source>
</evidence>
<dbReference type="InParanoid" id="A0A2P6P0N9"/>
<comment type="caution">
    <text evidence="17">The sequence shown here is derived from an EMBL/GenBank/DDBJ whole genome shotgun (WGS) entry which is preliminary data.</text>
</comment>
<dbReference type="GO" id="GO:0046872">
    <property type="term" value="F:metal ion binding"/>
    <property type="evidence" value="ECO:0007669"/>
    <property type="project" value="UniProtKB-KW"/>
</dbReference>
<evidence type="ECO:0000256" key="15">
    <source>
        <dbReference type="SAM" id="MobiDB-lite"/>
    </source>
</evidence>
<keyword evidence="9" id="KW-0442">Lipid degradation</keyword>
<evidence type="ECO:0000313" key="18">
    <source>
        <dbReference type="Proteomes" id="UP000241769"/>
    </source>
</evidence>
<feature type="domain" description="Fungal lipase-type" evidence="16">
    <location>
        <begin position="232"/>
        <end position="356"/>
    </location>
</feature>
<dbReference type="Gene3D" id="3.40.50.1820">
    <property type="entry name" value="alpha/beta hydrolase"/>
    <property type="match status" value="1"/>
</dbReference>
<dbReference type="Proteomes" id="UP000241769">
    <property type="component" value="Unassembled WGS sequence"/>
</dbReference>
<keyword evidence="11" id="KW-0443">Lipid metabolism</keyword>
<evidence type="ECO:0000256" key="9">
    <source>
        <dbReference type="ARBA" id="ARBA00022963"/>
    </source>
</evidence>
<comment type="cofactor">
    <cofactor evidence="1">
        <name>Ca(2+)</name>
        <dbReference type="ChEBI" id="CHEBI:29108"/>
    </cofactor>
</comment>
<reference evidence="17 18" key="1">
    <citation type="journal article" date="2018" name="Genome Biol. Evol.">
        <title>Multiple Roots of Fruiting Body Formation in Amoebozoa.</title>
        <authorList>
            <person name="Hillmann F."/>
            <person name="Forbes G."/>
            <person name="Novohradska S."/>
            <person name="Ferling I."/>
            <person name="Riege K."/>
            <person name="Groth M."/>
            <person name="Westermann M."/>
            <person name="Marz M."/>
            <person name="Spaller T."/>
            <person name="Winckler T."/>
            <person name="Schaap P."/>
            <person name="Glockner G."/>
        </authorList>
    </citation>
    <scope>NUCLEOTIDE SEQUENCE [LARGE SCALE GENOMIC DNA]</scope>
    <source>
        <strain evidence="17 18">Jena</strain>
    </source>
</reference>
<dbReference type="Pfam" id="PF01764">
    <property type="entry name" value="Lipase_3"/>
    <property type="match status" value="1"/>
</dbReference>
<dbReference type="PANTHER" id="PTHR45792">
    <property type="entry name" value="DIACYLGLYCEROL LIPASE HOMOLOG-RELATED"/>
    <property type="match status" value="1"/>
</dbReference>
<keyword evidence="3" id="KW-1003">Cell membrane</keyword>
<feature type="region of interest" description="Disordered" evidence="15">
    <location>
        <begin position="501"/>
        <end position="573"/>
    </location>
</feature>
<keyword evidence="4" id="KW-0597">Phosphoprotein</keyword>
<keyword evidence="12" id="KW-0472">Membrane</keyword>
<feature type="compositionally biased region" description="Pro residues" evidence="15">
    <location>
        <begin position="561"/>
        <end position="570"/>
    </location>
</feature>
<evidence type="ECO:0000256" key="4">
    <source>
        <dbReference type="ARBA" id="ARBA00022553"/>
    </source>
</evidence>
<evidence type="ECO:0000256" key="5">
    <source>
        <dbReference type="ARBA" id="ARBA00022692"/>
    </source>
</evidence>
<keyword evidence="6" id="KW-0479">Metal-binding</keyword>
<comment type="catalytic activity">
    <reaction evidence="13">
        <text>a 1,2-diacyl-sn-glycerol + H2O = a 2-acylglycerol + a fatty acid + H(+)</text>
        <dbReference type="Rhea" id="RHEA:33275"/>
        <dbReference type="ChEBI" id="CHEBI:15377"/>
        <dbReference type="ChEBI" id="CHEBI:15378"/>
        <dbReference type="ChEBI" id="CHEBI:17389"/>
        <dbReference type="ChEBI" id="CHEBI:17815"/>
        <dbReference type="ChEBI" id="CHEBI:28868"/>
        <dbReference type="EC" id="3.1.1.116"/>
    </reaction>
    <physiologicalReaction direction="left-to-right" evidence="13">
        <dbReference type="Rhea" id="RHEA:33276"/>
    </physiologicalReaction>
</comment>
<proteinExistence type="predicted"/>
<evidence type="ECO:0000256" key="14">
    <source>
        <dbReference type="ARBA" id="ARBA00026104"/>
    </source>
</evidence>
<dbReference type="CDD" id="cd00519">
    <property type="entry name" value="Lipase_3"/>
    <property type="match status" value="1"/>
</dbReference>
<dbReference type="EC" id="3.1.1.116" evidence="14"/>
<accession>A0A2P6P0N9</accession>
<evidence type="ECO:0000256" key="8">
    <source>
        <dbReference type="ARBA" id="ARBA00022837"/>
    </source>
</evidence>
<evidence type="ECO:0000256" key="1">
    <source>
        <dbReference type="ARBA" id="ARBA00001913"/>
    </source>
</evidence>
<keyword evidence="7" id="KW-0378">Hydrolase</keyword>
<dbReference type="OrthoDB" id="438440at2759"/>
<protein>
    <recommendedName>
        <fullName evidence="14">sn-1-specific diacylglycerol lipase</fullName>
        <ecNumber evidence="14">3.1.1.116</ecNumber>
    </recommendedName>
</protein>
<evidence type="ECO:0000256" key="6">
    <source>
        <dbReference type="ARBA" id="ARBA00022723"/>
    </source>
</evidence>
<dbReference type="SUPFAM" id="SSF53474">
    <property type="entry name" value="alpha/beta-Hydrolases"/>
    <property type="match status" value="1"/>
</dbReference>
<dbReference type="InterPro" id="IPR002921">
    <property type="entry name" value="Fungal_lipase-type"/>
</dbReference>
<evidence type="ECO:0000256" key="7">
    <source>
        <dbReference type="ARBA" id="ARBA00022801"/>
    </source>
</evidence>
<feature type="compositionally biased region" description="Low complexity" evidence="15">
    <location>
        <begin position="550"/>
        <end position="560"/>
    </location>
</feature>
<dbReference type="AlphaFoldDB" id="A0A2P6P0N9"/>
<evidence type="ECO:0000256" key="2">
    <source>
        <dbReference type="ARBA" id="ARBA00004651"/>
    </source>
</evidence>